<evidence type="ECO:0000313" key="3">
    <source>
        <dbReference type="EMBL" id="VEH69694.1"/>
    </source>
</evidence>
<dbReference type="Pfam" id="PF00698">
    <property type="entry name" value="Acyl_transf_1"/>
    <property type="match status" value="1"/>
</dbReference>
<accession>A0A3S4VIB8</accession>
<dbReference type="Gene3D" id="3.40.366.10">
    <property type="entry name" value="Malonyl-Coenzyme A Acyl Carrier Protein, domain 2"/>
    <property type="match status" value="1"/>
</dbReference>
<dbReference type="InterPro" id="IPR050444">
    <property type="entry name" value="Polyketide_Synthase"/>
</dbReference>
<dbReference type="EMBL" id="LR134406">
    <property type="protein sequence ID" value="VEH69694.1"/>
    <property type="molecule type" value="Genomic_DNA"/>
</dbReference>
<dbReference type="InterPro" id="IPR014043">
    <property type="entry name" value="Acyl_transferase_dom"/>
</dbReference>
<feature type="domain" description="Malonyl-CoA:ACP transacylase (MAT)" evidence="2">
    <location>
        <begin position="12"/>
        <end position="308"/>
    </location>
</feature>
<dbReference type="SUPFAM" id="SSF55048">
    <property type="entry name" value="Probable ACP-binding domain of malonyl-CoA ACP transacylase"/>
    <property type="match status" value="1"/>
</dbReference>
<evidence type="ECO:0000259" key="2">
    <source>
        <dbReference type="SMART" id="SM00827"/>
    </source>
</evidence>
<dbReference type="PANTHER" id="PTHR45681:SF6">
    <property type="entry name" value="POLYKETIDE SYNTHASE 37"/>
    <property type="match status" value="1"/>
</dbReference>
<keyword evidence="3" id="KW-0012">Acyltransferase</keyword>
<dbReference type="Proteomes" id="UP000273044">
    <property type="component" value="Chromosome"/>
</dbReference>
<evidence type="ECO:0000313" key="4">
    <source>
        <dbReference type="Proteomes" id="UP000273044"/>
    </source>
</evidence>
<dbReference type="InterPro" id="IPR016036">
    <property type="entry name" value="Malonyl_transacylase_ACP-bd"/>
</dbReference>
<dbReference type="GO" id="GO:0016746">
    <property type="term" value="F:acyltransferase activity"/>
    <property type="evidence" value="ECO:0007669"/>
    <property type="project" value="UniProtKB-KW"/>
</dbReference>
<dbReference type="RefSeq" id="WP_061787735.1">
    <property type="nucleotide sequence ID" value="NZ_LR134406.1"/>
</dbReference>
<name>A0A3S4VIB8_9ACTN</name>
<sequence>MVTRLIPHVVFLLGGQGSQYFGMARSLYEKDARFRALQEELDEIATLACGRSPLSYLHRSRIGGPCDDLELTSLGLFMVEYGLAVRLRDHGLEPDIIVGASLGEFISLAVSGMADPHMALGFIARFTRAIPSVLPAGGMTAVLGSLEAVTAAVKSDEVSLASVNSDQHVVLSGKSSALADVSRRLAISGAICCELPVRYPFHSSACDSLDALMRRLIDGYSLGFSAADRVSVTGPETWSSSIAGPRTSFSGTAAWEAIARPIRFSETIRALPKYESNLYVDLTPSGSLAAALKSMRVVRAVHSIVTPFGRDPEMLSDVLREAKELGVLRGGRAEFDEED</sequence>
<keyword evidence="4" id="KW-1185">Reference proteome</keyword>
<keyword evidence="1 3" id="KW-0808">Transferase</keyword>
<dbReference type="InterPro" id="IPR016035">
    <property type="entry name" value="Acyl_Trfase/lysoPLipase"/>
</dbReference>
<protein>
    <submittedName>
        <fullName evidence="3">Polyketide biosynthesis acyltransferase homolog BaeD</fullName>
        <ecNumber evidence="3">2.3.1.-</ecNumber>
    </submittedName>
</protein>
<dbReference type="GeneID" id="64406451"/>
<dbReference type="InterPro" id="IPR001227">
    <property type="entry name" value="Ac_transferase_dom_sf"/>
</dbReference>
<proteinExistence type="predicted"/>
<dbReference type="SMART" id="SM00827">
    <property type="entry name" value="PKS_AT"/>
    <property type="match status" value="1"/>
</dbReference>
<gene>
    <name evidence="3" type="primary">baeD</name>
    <name evidence="3" type="ORF">NCTC12967_00970</name>
</gene>
<dbReference type="EC" id="2.3.1.-" evidence="3"/>
<dbReference type="SUPFAM" id="SSF52151">
    <property type="entry name" value="FabD/lysophospholipase-like"/>
    <property type="match status" value="1"/>
</dbReference>
<reference evidence="3 4" key="1">
    <citation type="submission" date="2018-12" db="EMBL/GenBank/DDBJ databases">
        <authorList>
            <consortium name="Pathogen Informatics"/>
        </authorList>
    </citation>
    <scope>NUCLEOTIDE SEQUENCE [LARGE SCALE GENOMIC DNA]</scope>
    <source>
        <strain evidence="3 4">NCTC12967</strain>
    </source>
</reference>
<dbReference type="PANTHER" id="PTHR45681">
    <property type="entry name" value="POLYKETIDE SYNTHASE 44-RELATED"/>
    <property type="match status" value="1"/>
</dbReference>
<evidence type="ECO:0000256" key="1">
    <source>
        <dbReference type="ARBA" id="ARBA00022679"/>
    </source>
</evidence>
<dbReference type="AlphaFoldDB" id="A0A3S4VIB8"/>
<organism evidence="3 4">
    <name type="scientific">Arachnia propionica</name>
    <dbReference type="NCBI Taxonomy" id="1750"/>
    <lineage>
        <taxon>Bacteria</taxon>
        <taxon>Bacillati</taxon>
        <taxon>Actinomycetota</taxon>
        <taxon>Actinomycetes</taxon>
        <taxon>Propionibacteriales</taxon>
        <taxon>Propionibacteriaceae</taxon>
        <taxon>Arachnia</taxon>
    </lineage>
</organism>